<sequence length="61" mass="6937">MVRGFMPAQALQSTPRHLPLRVARVMEAQHNRKNAGRMVISGRMADVCAELDRLAELENRH</sequence>
<gene>
    <name evidence="1" type="ORF">B9Z44_00200</name>
</gene>
<dbReference type="AlphaFoldDB" id="A0A315EQE4"/>
<organism evidence="1 2">
    <name type="scientific">Limnohabitans curvus</name>
    <dbReference type="NCBI Taxonomy" id="323423"/>
    <lineage>
        <taxon>Bacteria</taxon>
        <taxon>Pseudomonadati</taxon>
        <taxon>Pseudomonadota</taxon>
        <taxon>Betaproteobacteria</taxon>
        <taxon>Burkholderiales</taxon>
        <taxon>Comamonadaceae</taxon>
        <taxon>Limnohabitans</taxon>
    </lineage>
</organism>
<evidence type="ECO:0000313" key="1">
    <source>
        <dbReference type="EMBL" id="PUE58162.1"/>
    </source>
</evidence>
<evidence type="ECO:0000313" key="2">
    <source>
        <dbReference type="Proteomes" id="UP000251341"/>
    </source>
</evidence>
<name>A0A315EQE4_9BURK</name>
<comment type="caution">
    <text evidence="1">The sequence shown here is derived from an EMBL/GenBank/DDBJ whole genome shotgun (WGS) entry which is preliminary data.</text>
</comment>
<reference evidence="1 2" key="1">
    <citation type="submission" date="2017-04" db="EMBL/GenBank/DDBJ databases">
        <title>Unexpected and diverse lifestyles within the genus Limnohabitans.</title>
        <authorList>
            <person name="Kasalicky V."/>
            <person name="Mehrshad M."/>
            <person name="Andrei S.-A."/>
            <person name="Salcher M."/>
            <person name="Kratochvilova H."/>
            <person name="Simek K."/>
            <person name="Ghai R."/>
        </authorList>
    </citation>
    <scope>NUCLEOTIDE SEQUENCE [LARGE SCALE GENOMIC DNA]</scope>
    <source>
        <strain evidence="1 2">MWH-C5</strain>
    </source>
</reference>
<proteinExistence type="predicted"/>
<dbReference type="EMBL" id="NESP01000001">
    <property type="protein sequence ID" value="PUE58162.1"/>
    <property type="molecule type" value="Genomic_DNA"/>
</dbReference>
<dbReference type="Proteomes" id="UP000251341">
    <property type="component" value="Unassembled WGS sequence"/>
</dbReference>
<protein>
    <submittedName>
        <fullName evidence="1">Uncharacterized protein</fullName>
    </submittedName>
</protein>
<accession>A0A315EQE4</accession>
<keyword evidence="2" id="KW-1185">Reference proteome</keyword>